<organism evidence="1 6">
    <name type="scientific">Enterococcus faecium</name>
    <name type="common">Streptococcus faecium</name>
    <dbReference type="NCBI Taxonomy" id="1352"/>
    <lineage>
        <taxon>Bacteria</taxon>
        <taxon>Bacillati</taxon>
        <taxon>Bacillota</taxon>
        <taxon>Bacilli</taxon>
        <taxon>Lactobacillales</taxon>
        <taxon>Enterococcaceae</taxon>
        <taxon>Enterococcus</taxon>
    </lineage>
</organism>
<dbReference type="EMBL" id="WEFP01000002">
    <property type="protein sequence ID" value="KAB7572869.1"/>
    <property type="molecule type" value="Genomic_DNA"/>
</dbReference>
<reference evidence="3 4" key="1">
    <citation type="submission" date="2016-04" db="EMBL/GenBank/DDBJ databases">
        <authorList>
            <person name="Millard A."/>
        </authorList>
    </citation>
    <scope>NUCLEOTIDE SEQUENCE [LARGE SCALE GENOMIC DNA]</scope>
    <source>
        <strain evidence="3">Isolate 22</strain>
    </source>
</reference>
<proteinExistence type="predicted"/>
<name>A0A132Z4N4_ENTFC</name>
<evidence type="ECO:0000313" key="6">
    <source>
        <dbReference type="Proteomes" id="UP000469871"/>
    </source>
</evidence>
<sequence length="208" mass="24390">MDKAEFTNFYWKYYLHLENEFINTTDFVMLDENNFKTFSIEYQKLLLAIGSECEIIFKELCGFDSSSNKSITDFKAVIKSSELMCLDNGVRVMNSLTLTSLKPFGDGWPEDTPDWWKIYNRVKHGRSSNYKEANLENVLYALASLYLLEEYLHKKVILEGEVDFISPESNLFTLSWERKHSSMQKVTFEKVDSNYVAPLIDFKEQEEI</sequence>
<protein>
    <submittedName>
        <fullName evidence="1">Uncharacterized protein</fullName>
    </submittedName>
</protein>
<dbReference type="Proteomes" id="UP000469871">
    <property type="component" value="Unassembled WGS sequence"/>
</dbReference>
<evidence type="ECO:0000313" key="3">
    <source>
        <dbReference type="EMBL" id="SAY77524.1"/>
    </source>
</evidence>
<dbReference type="OMA" id="HWNYFLA"/>
<dbReference type="AlphaFoldDB" id="A0A132Z4N4"/>
<evidence type="ECO:0000313" key="4">
    <source>
        <dbReference type="Proteomes" id="UP000183509"/>
    </source>
</evidence>
<evidence type="ECO:0000313" key="5">
    <source>
        <dbReference type="Proteomes" id="UP000249070"/>
    </source>
</evidence>
<dbReference type="RefSeq" id="WP_002296481.1">
    <property type="nucleotide sequence ID" value="NZ_AP022341.1"/>
</dbReference>
<dbReference type="Proteomes" id="UP000183509">
    <property type="component" value="Unassembled WGS sequence"/>
</dbReference>
<reference evidence="2 5" key="2">
    <citation type="submission" date="2018-05" db="EMBL/GenBank/DDBJ databases">
        <title>Vancomycin-resistant Enterococcus faecium strain from Chelyabinsk, Russia.</title>
        <authorList>
            <person name="Gostev V."/>
            <person name="Goncharov A."/>
            <person name="Kolodzhieva V."/>
            <person name="Suvorov A."/>
            <person name="Sidorenko S."/>
            <person name="Zueva L."/>
        </authorList>
    </citation>
    <scope>NUCLEOTIDE SEQUENCE [LARGE SCALE GENOMIC DNA]</scope>
    <source>
        <strain evidence="2 5">20</strain>
    </source>
</reference>
<dbReference type="EMBL" id="FKLM01000005">
    <property type="protein sequence ID" value="SAY77524.1"/>
    <property type="molecule type" value="Genomic_DNA"/>
</dbReference>
<reference evidence="1 6" key="3">
    <citation type="submission" date="2019-10" db="EMBL/GenBank/DDBJ databases">
        <title>Evolutionary dynamics of vancomycin-resistant Enterococcus faecium during gastrointestinal tract colonization and bloodstream infection in immunocompromised pediatric patients.</title>
        <authorList>
            <person name="Chilambi G.S."/>
            <person name="Nordstrom H.R."/>
            <person name="Evans D.R."/>
            <person name="Ferrolino J."/>
            <person name="Hayden R.T."/>
            <person name="Maron G.M."/>
            <person name="Vo A.N."/>
            <person name="Gilmore M.S."/>
            <person name="Wolf J."/>
            <person name="Rosch J.W."/>
            <person name="Van Tyne D."/>
        </authorList>
    </citation>
    <scope>NUCLEOTIDE SEQUENCE [LARGE SCALE GENOMIC DNA]</scope>
    <source>
        <strain evidence="1 6">VRECG27</strain>
    </source>
</reference>
<accession>A0A132Z4N4</accession>
<evidence type="ECO:0000313" key="2">
    <source>
        <dbReference type="EMBL" id="PZM56905.1"/>
    </source>
</evidence>
<evidence type="ECO:0000313" key="1">
    <source>
        <dbReference type="EMBL" id="KAB7572869.1"/>
    </source>
</evidence>
<dbReference type="Proteomes" id="UP000249070">
    <property type="component" value="Unassembled WGS sequence"/>
</dbReference>
<gene>
    <name evidence="2" type="ORF">DKP91_01860</name>
    <name evidence="3" type="ORF">DTPHA_600487</name>
    <name evidence="1" type="ORF">GBM73_13760</name>
</gene>
<dbReference type="EMBL" id="QHGU01000005">
    <property type="protein sequence ID" value="PZM56905.1"/>
    <property type="molecule type" value="Genomic_DNA"/>
</dbReference>
<comment type="caution">
    <text evidence="1">The sequence shown here is derived from an EMBL/GenBank/DDBJ whole genome shotgun (WGS) entry which is preliminary data.</text>
</comment>